<dbReference type="Proteomes" id="UP000001997">
    <property type="component" value="Unassembled WGS sequence"/>
</dbReference>
<keyword evidence="1" id="KW-0560">Oxidoreductase</keyword>
<dbReference type="VEuPathDB" id="FungiDB:PGUG_01739"/>
<gene>
    <name evidence="3" type="ORF">PGUG_01739</name>
</gene>
<dbReference type="SUPFAM" id="SSF51430">
    <property type="entry name" value="NAD(P)-linked oxidoreductase"/>
    <property type="match status" value="1"/>
</dbReference>
<dbReference type="HOGENOM" id="CLU_023205_2_1_1"/>
<evidence type="ECO:0000259" key="2">
    <source>
        <dbReference type="Pfam" id="PF00248"/>
    </source>
</evidence>
<dbReference type="InterPro" id="IPR036812">
    <property type="entry name" value="NAD(P)_OxRdtase_dom_sf"/>
</dbReference>
<dbReference type="eggNOG" id="KOG1575">
    <property type="taxonomic scope" value="Eukaryota"/>
</dbReference>
<dbReference type="InterPro" id="IPR023210">
    <property type="entry name" value="NADP_OxRdtase_dom"/>
</dbReference>
<dbReference type="GeneID" id="5128397"/>
<name>A5DEN8_PICGU</name>
<dbReference type="RefSeq" id="XP_001486068.2">
    <property type="nucleotide sequence ID" value="XM_001486018.1"/>
</dbReference>
<proteinExistence type="predicted"/>
<dbReference type="PANTHER" id="PTHR43625:SF78">
    <property type="entry name" value="PYRIDOXAL REDUCTASE-RELATED"/>
    <property type="match status" value="1"/>
</dbReference>
<dbReference type="KEGG" id="pgu:PGUG_01739"/>
<evidence type="ECO:0000256" key="1">
    <source>
        <dbReference type="ARBA" id="ARBA00023002"/>
    </source>
</evidence>
<evidence type="ECO:0000313" key="3">
    <source>
        <dbReference type="EMBL" id="EDK37641.2"/>
    </source>
</evidence>
<organism evidence="3 4">
    <name type="scientific">Meyerozyma guilliermondii (strain ATCC 6260 / CBS 566 / DSM 6381 / JCM 1539 / NBRC 10279 / NRRL Y-324)</name>
    <name type="common">Yeast</name>
    <name type="synonym">Candida guilliermondii</name>
    <dbReference type="NCBI Taxonomy" id="294746"/>
    <lineage>
        <taxon>Eukaryota</taxon>
        <taxon>Fungi</taxon>
        <taxon>Dikarya</taxon>
        <taxon>Ascomycota</taxon>
        <taxon>Saccharomycotina</taxon>
        <taxon>Pichiomycetes</taxon>
        <taxon>Debaryomycetaceae</taxon>
        <taxon>Meyerozyma</taxon>
    </lineage>
</organism>
<dbReference type="FunCoup" id="A5DEN8">
    <property type="interactions" value="48"/>
</dbReference>
<dbReference type="Gene3D" id="3.20.20.100">
    <property type="entry name" value="NADP-dependent oxidoreductase domain"/>
    <property type="match status" value="1"/>
</dbReference>
<sequence>MSIPLTDKIAYGTMTLGLRSTPMSFDEAADMINYVVTKYNVKFLNGGEFYGKDHYNLKVFQRYLEKYNSPKNKDLIVSIKGAFNISEMKPDGSKEGIDRSIKAILPYFEVENRPKLLFEAARVDPAVPIENTISYINEYIKKGKLSGVSLSEAGSKSVAKAAKVAPISFVELEFSFFTRDIVDEGVFKVCSDEGIPIIAYSPLGHGMLTDFSVENADKFYEQTRSDFRATFDRFTDENYQKNVEACKKLYDFAHDVKKTTLEALALSWIVKVSESTNLWGVEKVAKIIPIPSSSSPSRADANFGKLVELSDEEFAQVEKIYEESRMVGTRGNAHMAKFMLS</sequence>
<dbReference type="STRING" id="294746.A5DEN8"/>
<dbReference type="PANTHER" id="PTHR43625">
    <property type="entry name" value="AFLATOXIN B1 ALDEHYDE REDUCTASE"/>
    <property type="match status" value="1"/>
</dbReference>
<protein>
    <recommendedName>
        <fullName evidence="2">NADP-dependent oxidoreductase domain-containing protein</fullName>
    </recommendedName>
</protein>
<keyword evidence="4" id="KW-1185">Reference proteome</keyword>
<accession>A5DEN8</accession>
<evidence type="ECO:0000313" key="4">
    <source>
        <dbReference type="Proteomes" id="UP000001997"/>
    </source>
</evidence>
<dbReference type="OrthoDB" id="37537at2759"/>
<dbReference type="Pfam" id="PF00248">
    <property type="entry name" value="Aldo_ket_red"/>
    <property type="match status" value="1"/>
</dbReference>
<dbReference type="GO" id="GO:0016491">
    <property type="term" value="F:oxidoreductase activity"/>
    <property type="evidence" value="ECO:0007669"/>
    <property type="project" value="UniProtKB-KW"/>
</dbReference>
<reference evidence="3 4" key="1">
    <citation type="journal article" date="2009" name="Nature">
        <title>Evolution of pathogenicity and sexual reproduction in eight Candida genomes.</title>
        <authorList>
            <person name="Butler G."/>
            <person name="Rasmussen M.D."/>
            <person name="Lin M.F."/>
            <person name="Santos M.A."/>
            <person name="Sakthikumar S."/>
            <person name="Munro C.A."/>
            <person name="Rheinbay E."/>
            <person name="Grabherr M."/>
            <person name="Forche A."/>
            <person name="Reedy J.L."/>
            <person name="Agrafioti I."/>
            <person name="Arnaud M.B."/>
            <person name="Bates S."/>
            <person name="Brown A.J."/>
            <person name="Brunke S."/>
            <person name="Costanzo M.C."/>
            <person name="Fitzpatrick D.A."/>
            <person name="de Groot P.W."/>
            <person name="Harris D."/>
            <person name="Hoyer L.L."/>
            <person name="Hube B."/>
            <person name="Klis F.M."/>
            <person name="Kodira C."/>
            <person name="Lennard N."/>
            <person name="Logue M.E."/>
            <person name="Martin R."/>
            <person name="Neiman A.M."/>
            <person name="Nikolaou E."/>
            <person name="Quail M.A."/>
            <person name="Quinn J."/>
            <person name="Santos M.C."/>
            <person name="Schmitzberger F.F."/>
            <person name="Sherlock G."/>
            <person name="Shah P."/>
            <person name="Silverstein K.A."/>
            <person name="Skrzypek M.S."/>
            <person name="Soll D."/>
            <person name="Staggs R."/>
            <person name="Stansfield I."/>
            <person name="Stumpf M.P."/>
            <person name="Sudbery P.E."/>
            <person name="Srikantha T."/>
            <person name="Zeng Q."/>
            <person name="Berman J."/>
            <person name="Berriman M."/>
            <person name="Heitman J."/>
            <person name="Gow N.A."/>
            <person name="Lorenz M.C."/>
            <person name="Birren B.W."/>
            <person name="Kellis M."/>
            <person name="Cuomo C.A."/>
        </authorList>
    </citation>
    <scope>NUCLEOTIDE SEQUENCE [LARGE SCALE GENOMIC DNA]</scope>
    <source>
        <strain evidence="4">ATCC 6260 / CBS 566 / DSM 6381 / JCM 1539 / NBRC 10279 / NRRL Y-324</strain>
    </source>
</reference>
<dbReference type="InterPro" id="IPR050791">
    <property type="entry name" value="Aldo-Keto_reductase"/>
</dbReference>
<dbReference type="EMBL" id="CH408156">
    <property type="protein sequence ID" value="EDK37641.2"/>
    <property type="molecule type" value="Genomic_DNA"/>
</dbReference>
<dbReference type="AlphaFoldDB" id="A5DEN8"/>
<dbReference type="GO" id="GO:0005737">
    <property type="term" value="C:cytoplasm"/>
    <property type="evidence" value="ECO:0007669"/>
    <property type="project" value="TreeGrafter"/>
</dbReference>
<feature type="domain" description="NADP-dependent oxidoreductase" evidence="2">
    <location>
        <begin position="8"/>
        <end position="322"/>
    </location>
</feature>
<dbReference type="InParanoid" id="A5DEN8"/>
<dbReference type="OMA" id="KHNIPIM"/>